<organism evidence="1 2">
    <name type="scientific">Xylaria flabelliformis</name>
    <dbReference type="NCBI Taxonomy" id="2512241"/>
    <lineage>
        <taxon>Eukaryota</taxon>
        <taxon>Fungi</taxon>
        <taxon>Dikarya</taxon>
        <taxon>Ascomycota</taxon>
        <taxon>Pezizomycotina</taxon>
        <taxon>Sordariomycetes</taxon>
        <taxon>Xylariomycetidae</taxon>
        <taxon>Xylariales</taxon>
        <taxon>Xylariaceae</taxon>
        <taxon>Xylaria</taxon>
    </lineage>
</organism>
<comment type="caution">
    <text evidence="1">The sequence shown here is derived from an EMBL/GenBank/DDBJ whole genome shotgun (WGS) entry which is preliminary data.</text>
</comment>
<gene>
    <name evidence="1" type="ORF">FHL15_005220</name>
</gene>
<proteinExistence type="predicted"/>
<dbReference type="AlphaFoldDB" id="A0A553I0W4"/>
<keyword evidence="2" id="KW-1185">Reference proteome</keyword>
<dbReference type="InterPro" id="IPR029063">
    <property type="entry name" value="SAM-dependent_MTases_sf"/>
</dbReference>
<dbReference type="STRING" id="2512241.A0A553I0W4"/>
<sequence>MAYNGINSSTTTTAIAQPNDTNWWREWYTPRWGRYYGTFKPGKYLLPCDDVECDRLDIMHKLFLVVRQFEEFQGLYTYQPPDRPRVLDLGCGTGIWAIDVAELVKAGSVFCDLVLTAVSRHAGRGHIEGWDLNLTQPETIPPNVSFKRRDIEDPWVEVEPSSHLKPGSGLLEQVEIDWRPQSEGDPRPLADSKLMEWSQKMHQGFARAGKKLEMDSHTKEILEDIGFSVEYKKIPIAFNPWPESEHRKEIARWFNLGLNQGLEAMTYDSVIHYLGYPEQEAYPCGSAAPIKRSISLKRDGSALLRAEGQPIDAIRDRIMSEVNLPQDLNGKILAHILLGTLSRSSLPYQYATRPDWPCYYAFLNTDAVFSMRNVSSSARDHTDTFPRQLYIPTLD</sequence>
<dbReference type="Gene3D" id="3.40.50.150">
    <property type="entry name" value="Vaccinia Virus protein VP39"/>
    <property type="match status" value="1"/>
</dbReference>
<protein>
    <recommendedName>
        <fullName evidence="3">Methyltransferase domain-containing protein</fullName>
    </recommendedName>
</protein>
<dbReference type="Proteomes" id="UP000319160">
    <property type="component" value="Unassembled WGS sequence"/>
</dbReference>
<dbReference type="CDD" id="cd02440">
    <property type="entry name" value="AdoMet_MTases"/>
    <property type="match status" value="1"/>
</dbReference>
<reference evidence="2" key="1">
    <citation type="submission" date="2019-06" db="EMBL/GenBank/DDBJ databases">
        <title>Draft genome sequence of the griseofulvin-producing fungus Xylaria cubensis strain G536.</title>
        <authorList>
            <person name="Mead M.E."/>
            <person name="Raja H.A."/>
            <person name="Steenwyk J.L."/>
            <person name="Knowles S.L."/>
            <person name="Oberlies N.H."/>
            <person name="Rokas A."/>
        </authorList>
    </citation>
    <scope>NUCLEOTIDE SEQUENCE [LARGE SCALE GENOMIC DNA]</scope>
    <source>
        <strain evidence="2">G536</strain>
    </source>
</reference>
<evidence type="ECO:0000313" key="2">
    <source>
        <dbReference type="Proteomes" id="UP000319160"/>
    </source>
</evidence>
<dbReference type="EMBL" id="VFLP01000026">
    <property type="protein sequence ID" value="TRX93838.1"/>
    <property type="molecule type" value="Genomic_DNA"/>
</dbReference>
<dbReference type="OrthoDB" id="2013972at2759"/>
<accession>A0A553I0W4</accession>
<evidence type="ECO:0000313" key="1">
    <source>
        <dbReference type="EMBL" id="TRX93838.1"/>
    </source>
</evidence>
<dbReference type="SUPFAM" id="SSF53335">
    <property type="entry name" value="S-adenosyl-L-methionine-dependent methyltransferases"/>
    <property type="match status" value="1"/>
</dbReference>
<evidence type="ECO:0008006" key="3">
    <source>
        <dbReference type="Google" id="ProtNLM"/>
    </source>
</evidence>
<name>A0A553I0W4_9PEZI</name>